<dbReference type="EMBL" id="KI295551">
    <property type="protein sequence ID" value="ESA02685.1"/>
    <property type="molecule type" value="Genomic_DNA"/>
</dbReference>
<keyword evidence="1" id="KW-1133">Transmembrane helix</keyword>
<sequence>MLLWDYWDIGLPDITVGFGMMTILSTIYSKFLTISSKFRRINIQLVRPPDYISDRQFYNNHICPKRYTLYFKISILACLLTRKIKNKLTLRQFIKIAAPQNL</sequence>
<proteinExistence type="predicted"/>
<name>U9T3H0_RHIID</name>
<accession>U9T3H0</accession>
<dbReference type="AlphaFoldDB" id="U9T3H0"/>
<gene>
    <name evidence="2" type="ORF">GLOINDRAFT_86237</name>
</gene>
<feature type="non-terminal residue" evidence="2">
    <location>
        <position position="102"/>
    </location>
</feature>
<protein>
    <submittedName>
        <fullName evidence="2">Uncharacterized protein</fullName>
    </submittedName>
</protein>
<keyword evidence="1" id="KW-0812">Transmembrane</keyword>
<organism evidence="2">
    <name type="scientific">Rhizophagus irregularis (strain DAOM 181602 / DAOM 197198 / MUCL 43194)</name>
    <name type="common">Arbuscular mycorrhizal fungus</name>
    <name type="synonym">Glomus intraradices</name>
    <dbReference type="NCBI Taxonomy" id="747089"/>
    <lineage>
        <taxon>Eukaryota</taxon>
        <taxon>Fungi</taxon>
        <taxon>Fungi incertae sedis</taxon>
        <taxon>Mucoromycota</taxon>
        <taxon>Glomeromycotina</taxon>
        <taxon>Glomeromycetes</taxon>
        <taxon>Glomerales</taxon>
        <taxon>Glomeraceae</taxon>
        <taxon>Rhizophagus</taxon>
    </lineage>
</organism>
<dbReference type="HOGENOM" id="CLU_2284228_0_0_1"/>
<evidence type="ECO:0000256" key="1">
    <source>
        <dbReference type="SAM" id="Phobius"/>
    </source>
</evidence>
<keyword evidence="1" id="KW-0472">Membrane</keyword>
<evidence type="ECO:0000313" key="2">
    <source>
        <dbReference type="EMBL" id="ESA02685.1"/>
    </source>
</evidence>
<reference evidence="2" key="1">
    <citation type="submission" date="2013-07" db="EMBL/GenBank/DDBJ databases">
        <title>The genome of an arbuscular mycorrhizal fungus provides insights into the evolution of the oldest plant symbiosis.</title>
        <authorList>
            <consortium name="DOE Joint Genome Institute"/>
            <person name="Tisserant E."/>
            <person name="Malbreil M."/>
            <person name="Kuo A."/>
            <person name="Kohler A."/>
            <person name="Symeonidi A."/>
            <person name="Balestrini R."/>
            <person name="Charron P."/>
            <person name="Duensing N."/>
            <person name="Frei-dit-Frey N."/>
            <person name="Gianinazzi-Pearson V."/>
            <person name="Gilbert B."/>
            <person name="Handa Y."/>
            <person name="Hijri M."/>
            <person name="Kaul R."/>
            <person name="Kawaguchi M."/>
            <person name="Krajinski F."/>
            <person name="Lammers P."/>
            <person name="Lapierre D."/>
            <person name="Masclaux F.G."/>
            <person name="Murat C."/>
            <person name="Morin E."/>
            <person name="Ndikumana S."/>
            <person name="Pagni M."/>
            <person name="Petitpierre D."/>
            <person name="Requena N."/>
            <person name="Rosikiewicz P."/>
            <person name="Riley R."/>
            <person name="Saito K."/>
            <person name="San Clemente H."/>
            <person name="Shapiro H."/>
            <person name="van Tuinen D."/>
            <person name="Becard G."/>
            <person name="Bonfante P."/>
            <person name="Paszkowski U."/>
            <person name="Shachar-Hill Y."/>
            <person name="Young J.P."/>
            <person name="Sanders I.R."/>
            <person name="Henrissat B."/>
            <person name="Rensing S.A."/>
            <person name="Grigoriev I.V."/>
            <person name="Corradi N."/>
            <person name="Roux C."/>
            <person name="Martin F."/>
        </authorList>
    </citation>
    <scope>NUCLEOTIDE SEQUENCE</scope>
    <source>
        <strain evidence="2">DAOM 197198</strain>
    </source>
</reference>
<feature type="transmembrane region" description="Helical" evidence="1">
    <location>
        <begin position="14"/>
        <end position="32"/>
    </location>
</feature>